<gene>
    <name evidence="12" type="primary">LOC108670394</name>
</gene>
<dbReference type="PROSITE" id="PS50240">
    <property type="entry name" value="TRYPSIN_DOM"/>
    <property type="match status" value="1"/>
</dbReference>
<dbReference type="FunFam" id="2.40.10.10:FF:000146">
    <property type="entry name" value="Serine protease 53"/>
    <property type="match status" value="1"/>
</dbReference>
<keyword evidence="3" id="KW-0645">Protease</keyword>
<protein>
    <submittedName>
        <fullName evidence="12">Chymotrypsin-like elastase family member 2A</fullName>
    </submittedName>
</protein>
<sequence>MADALIAFMLAAALVVDSAVGLQSLKFTSSPINMIARNFGDGLRTNQEYLRLFWSLYEAQFPVDSQLAVSLQQVPHVQETEGGLLAPKCGGNIEAPSIGRYRINFGMRSSSCLYSVRTGRRMKTSVECPDVPTVKVTGKSASCVRDSVDVHESPASTTILCGPEKMLTIARPPSPKSESSMTFIACVFIVESTESGGKTNVPETAENSTQICPLNCGVSEVTASGNFTTRIVGGHDALPGEFPWQTYIISKISDEMYDLCGGSIINSRHVLTAAHCFKKHSWSPLRFVAVVAGLHSLDDFNDTYVQKAPAAKIILHPEYKFAPHVQNDIAIIRLARDIKITSRATPVCLAAPDTIYDNRESVVTGFGVTALTNNGKPDLAHVLKKAAVTIVQGWECQAAYLAWQIHVNPESQVCTRGFLQESCQGDSGGPVVVRGNTGRYEQVGIVSFGIGCTDDVAPSVNTRVAAYRLWIAAQSKEGFCF</sequence>
<dbReference type="PRINTS" id="PR00722">
    <property type="entry name" value="CHYMOTRYPSIN"/>
</dbReference>
<dbReference type="RefSeq" id="XP_018013353.1">
    <property type="nucleotide sequence ID" value="XM_018157864.2"/>
</dbReference>
<evidence type="ECO:0000313" key="11">
    <source>
        <dbReference type="Proteomes" id="UP000694843"/>
    </source>
</evidence>
<evidence type="ECO:0000256" key="7">
    <source>
        <dbReference type="ARBA" id="ARBA00023145"/>
    </source>
</evidence>
<dbReference type="PANTHER" id="PTHR24252:SF7">
    <property type="entry name" value="HYALIN"/>
    <property type="match status" value="1"/>
</dbReference>
<name>A0A8B7NI93_HYAAZ</name>
<accession>A0A8B7NI93</accession>
<dbReference type="SUPFAM" id="SSF50494">
    <property type="entry name" value="Trypsin-like serine proteases"/>
    <property type="match status" value="1"/>
</dbReference>
<keyword evidence="8" id="KW-1015">Disulfide bond</keyword>
<evidence type="ECO:0000256" key="2">
    <source>
        <dbReference type="ARBA" id="ARBA00022525"/>
    </source>
</evidence>
<dbReference type="InterPro" id="IPR018114">
    <property type="entry name" value="TRYPSIN_HIS"/>
</dbReference>
<keyword evidence="7" id="KW-0865">Zymogen</keyword>
<dbReference type="InterPro" id="IPR043504">
    <property type="entry name" value="Peptidase_S1_PA_chymotrypsin"/>
</dbReference>
<dbReference type="CDD" id="cd00190">
    <property type="entry name" value="Tryp_SPc"/>
    <property type="match status" value="1"/>
</dbReference>
<comment type="subcellular location">
    <subcellularLocation>
        <location evidence="1">Secreted</location>
    </subcellularLocation>
</comment>
<dbReference type="InterPro" id="IPR001254">
    <property type="entry name" value="Trypsin_dom"/>
</dbReference>
<evidence type="ECO:0000256" key="8">
    <source>
        <dbReference type="ARBA" id="ARBA00023157"/>
    </source>
</evidence>
<feature type="domain" description="Peptidase S1" evidence="10">
    <location>
        <begin position="231"/>
        <end position="476"/>
    </location>
</feature>
<dbReference type="GO" id="GO:0005576">
    <property type="term" value="C:extracellular region"/>
    <property type="evidence" value="ECO:0007669"/>
    <property type="project" value="UniProtKB-SubCell"/>
</dbReference>
<proteinExistence type="predicted"/>
<evidence type="ECO:0000313" key="12">
    <source>
        <dbReference type="RefSeq" id="XP_018013353.1"/>
    </source>
</evidence>
<evidence type="ECO:0000256" key="5">
    <source>
        <dbReference type="ARBA" id="ARBA00022801"/>
    </source>
</evidence>
<dbReference type="GO" id="GO:0004252">
    <property type="term" value="F:serine-type endopeptidase activity"/>
    <property type="evidence" value="ECO:0007669"/>
    <property type="project" value="InterPro"/>
</dbReference>
<keyword evidence="6" id="KW-0720">Serine protease</keyword>
<dbReference type="Pfam" id="PF00089">
    <property type="entry name" value="Trypsin"/>
    <property type="match status" value="1"/>
</dbReference>
<keyword evidence="4 9" id="KW-0732">Signal</keyword>
<dbReference type="PANTHER" id="PTHR24252">
    <property type="entry name" value="ACROSIN-RELATED"/>
    <property type="match status" value="1"/>
</dbReference>
<dbReference type="SMART" id="SM00020">
    <property type="entry name" value="Tryp_SPc"/>
    <property type="match status" value="1"/>
</dbReference>
<dbReference type="GeneID" id="108670394"/>
<evidence type="ECO:0000256" key="3">
    <source>
        <dbReference type="ARBA" id="ARBA00022670"/>
    </source>
</evidence>
<feature type="chain" id="PRO_5034115522" evidence="9">
    <location>
        <begin position="22"/>
        <end position="481"/>
    </location>
</feature>
<evidence type="ECO:0000256" key="4">
    <source>
        <dbReference type="ARBA" id="ARBA00022729"/>
    </source>
</evidence>
<organism evidence="11 12">
    <name type="scientific">Hyalella azteca</name>
    <name type="common">Amphipod</name>
    <dbReference type="NCBI Taxonomy" id="294128"/>
    <lineage>
        <taxon>Eukaryota</taxon>
        <taxon>Metazoa</taxon>
        <taxon>Ecdysozoa</taxon>
        <taxon>Arthropoda</taxon>
        <taxon>Crustacea</taxon>
        <taxon>Multicrustacea</taxon>
        <taxon>Malacostraca</taxon>
        <taxon>Eumalacostraca</taxon>
        <taxon>Peracarida</taxon>
        <taxon>Amphipoda</taxon>
        <taxon>Senticaudata</taxon>
        <taxon>Talitrida</taxon>
        <taxon>Talitroidea</taxon>
        <taxon>Hyalellidae</taxon>
        <taxon>Hyalella</taxon>
    </lineage>
</organism>
<feature type="signal peptide" evidence="9">
    <location>
        <begin position="1"/>
        <end position="21"/>
    </location>
</feature>
<dbReference type="InterPro" id="IPR001314">
    <property type="entry name" value="Peptidase_S1A"/>
</dbReference>
<dbReference type="InterPro" id="IPR009003">
    <property type="entry name" value="Peptidase_S1_PA"/>
</dbReference>
<evidence type="ECO:0000256" key="6">
    <source>
        <dbReference type="ARBA" id="ARBA00022825"/>
    </source>
</evidence>
<dbReference type="Gene3D" id="2.40.10.10">
    <property type="entry name" value="Trypsin-like serine proteases"/>
    <property type="match status" value="3"/>
</dbReference>
<evidence type="ECO:0000256" key="9">
    <source>
        <dbReference type="SAM" id="SignalP"/>
    </source>
</evidence>
<reference evidence="12" key="1">
    <citation type="submission" date="2025-08" db="UniProtKB">
        <authorList>
            <consortium name="RefSeq"/>
        </authorList>
    </citation>
    <scope>IDENTIFICATION</scope>
    <source>
        <tissue evidence="12">Whole organism</tissue>
    </source>
</reference>
<dbReference type="PROSITE" id="PS00134">
    <property type="entry name" value="TRYPSIN_HIS"/>
    <property type="match status" value="1"/>
</dbReference>
<dbReference type="KEGG" id="hazt:108670394"/>
<keyword evidence="11" id="KW-1185">Reference proteome</keyword>
<evidence type="ECO:0000259" key="10">
    <source>
        <dbReference type="PROSITE" id="PS50240"/>
    </source>
</evidence>
<evidence type="ECO:0000256" key="1">
    <source>
        <dbReference type="ARBA" id="ARBA00004613"/>
    </source>
</evidence>
<keyword evidence="2" id="KW-0964">Secreted</keyword>
<dbReference type="AlphaFoldDB" id="A0A8B7NI93"/>
<dbReference type="OrthoDB" id="60866at2759"/>
<keyword evidence="5" id="KW-0378">Hydrolase</keyword>
<dbReference type="GO" id="GO:0006508">
    <property type="term" value="P:proteolysis"/>
    <property type="evidence" value="ECO:0007669"/>
    <property type="project" value="UniProtKB-KW"/>
</dbReference>
<dbReference type="Proteomes" id="UP000694843">
    <property type="component" value="Unplaced"/>
</dbReference>